<organism evidence="1 2">
    <name type="scientific">Halopelagius longus</name>
    <dbReference type="NCBI Taxonomy" id="1236180"/>
    <lineage>
        <taxon>Archaea</taxon>
        <taxon>Methanobacteriati</taxon>
        <taxon>Methanobacteriota</taxon>
        <taxon>Stenosarchaea group</taxon>
        <taxon>Halobacteria</taxon>
        <taxon>Halobacteriales</taxon>
        <taxon>Haloferacaceae</taxon>
    </lineage>
</organism>
<dbReference type="Proteomes" id="UP000199289">
    <property type="component" value="Unassembled WGS sequence"/>
</dbReference>
<accession>A0A1H1GL31</accession>
<dbReference type="EMBL" id="FNKQ01000006">
    <property type="protein sequence ID" value="SDR13934.1"/>
    <property type="molecule type" value="Genomic_DNA"/>
</dbReference>
<dbReference type="AlphaFoldDB" id="A0A1H1GL31"/>
<sequence>MLFDEPERRIELPKRRSRPLLSAERRVADYCSIRATMREVNRHLTLDDEIESMMPMHG</sequence>
<protein>
    <submittedName>
        <fullName evidence="1">Uncharacterized protein</fullName>
    </submittedName>
</protein>
<gene>
    <name evidence="1" type="ORF">SAMN05216278_3745</name>
</gene>
<proteinExistence type="predicted"/>
<evidence type="ECO:0000313" key="1">
    <source>
        <dbReference type="EMBL" id="SDR13934.1"/>
    </source>
</evidence>
<dbReference type="OrthoDB" id="377372at2157"/>
<reference evidence="2" key="1">
    <citation type="submission" date="2016-10" db="EMBL/GenBank/DDBJ databases">
        <authorList>
            <person name="Varghese N."/>
            <person name="Submissions S."/>
        </authorList>
    </citation>
    <scope>NUCLEOTIDE SEQUENCE [LARGE SCALE GENOMIC DNA]</scope>
    <source>
        <strain evidence="2">CGMCC 1.12397</strain>
    </source>
</reference>
<evidence type="ECO:0000313" key="2">
    <source>
        <dbReference type="Proteomes" id="UP000199289"/>
    </source>
</evidence>
<dbReference type="RefSeq" id="WP_175454501.1">
    <property type="nucleotide sequence ID" value="NZ_FNKQ01000006.1"/>
</dbReference>
<name>A0A1H1GL31_9EURY</name>